<keyword evidence="6" id="KW-0851">Voltage-gated channel</keyword>
<evidence type="ECO:0000256" key="6">
    <source>
        <dbReference type="ARBA" id="ARBA00022882"/>
    </source>
</evidence>
<evidence type="ECO:0000313" key="16">
    <source>
        <dbReference type="Proteomes" id="UP000050934"/>
    </source>
</evidence>
<accession>A0A0R2I0C5</accession>
<dbReference type="RefSeq" id="WP_057741367.1">
    <property type="nucleotide sequence ID" value="NZ_JQBW01000010.1"/>
</dbReference>
<dbReference type="Pfam" id="PF00520">
    <property type="entry name" value="Ion_trans"/>
    <property type="match status" value="1"/>
</dbReference>
<evidence type="ECO:0000256" key="1">
    <source>
        <dbReference type="ARBA" id="ARBA00004141"/>
    </source>
</evidence>
<evidence type="ECO:0000256" key="10">
    <source>
        <dbReference type="ARBA" id="ARBA00023136"/>
    </source>
</evidence>
<dbReference type="GO" id="GO:0005249">
    <property type="term" value="F:voltage-gated potassium channel activity"/>
    <property type="evidence" value="ECO:0007669"/>
    <property type="project" value="InterPro"/>
</dbReference>
<reference evidence="15 16" key="1">
    <citation type="journal article" date="2015" name="Genome Announc.">
        <title>Expanding the biotechnology potential of lactobacilli through comparative genomics of 213 strains and associated genera.</title>
        <authorList>
            <person name="Sun Z."/>
            <person name="Harris H.M."/>
            <person name="McCann A."/>
            <person name="Guo C."/>
            <person name="Argimon S."/>
            <person name="Zhang W."/>
            <person name="Yang X."/>
            <person name="Jeffery I.B."/>
            <person name="Cooney J.C."/>
            <person name="Kagawa T.F."/>
            <person name="Liu W."/>
            <person name="Song Y."/>
            <person name="Salvetti E."/>
            <person name="Wrobel A."/>
            <person name="Rasinkangas P."/>
            <person name="Parkhill J."/>
            <person name="Rea M.C."/>
            <person name="O'Sullivan O."/>
            <person name="Ritari J."/>
            <person name="Douillard F.P."/>
            <person name="Paul Ross R."/>
            <person name="Yang R."/>
            <person name="Briner A.E."/>
            <person name="Felis G.E."/>
            <person name="de Vos W.M."/>
            <person name="Barrangou R."/>
            <person name="Klaenhammer T.R."/>
            <person name="Caufield P.W."/>
            <person name="Cui Y."/>
            <person name="Zhang H."/>
            <person name="O'Toole P.W."/>
        </authorList>
    </citation>
    <scope>NUCLEOTIDE SEQUENCE [LARGE SCALE GENOMIC DNA]</scope>
    <source>
        <strain evidence="15 16">DSM 17896</strain>
    </source>
</reference>
<dbReference type="GO" id="GO:0001508">
    <property type="term" value="P:action potential"/>
    <property type="evidence" value="ECO:0007669"/>
    <property type="project" value="TreeGrafter"/>
</dbReference>
<dbReference type="PRINTS" id="PR00169">
    <property type="entry name" value="KCHANNEL"/>
</dbReference>
<feature type="transmembrane region" description="Helical" evidence="13">
    <location>
        <begin position="128"/>
        <end position="149"/>
    </location>
</feature>
<feature type="coiled-coil region" evidence="12">
    <location>
        <begin position="211"/>
        <end position="245"/>
    </location>
</feature>
<evidence type="ECO:0000256" key="7">
    <source>
        <dbReference type="ARBA" id="ARBA00022958"/>
    </source>
</evidence>
<keyword evidence="11" id="KW-0407">Ion channel</keyword>
<feature type="transmembrane region" description="Helical" evidence="13">
    <location>
        <begin position="182"/>
        <end position="206"/>
    </location>
</feature>
<dbReference type="InterPro" id="IPR027359">
    <property type="entry name" value="Volt_channel_dom_sf"/>
</dbReference>
<feature type="transmembrane region" description="Helical" evidence="13">
    <location>
        <begin position="39"/>
        <end position="61"/>
    </location>
</feature>
<dbReference type="InterPro" id="IPR028325">
    <property type="entry name" value="VG_K_chnl"/>
</dbReference>
<dbReference type="Gene3D" id="1.10.287.70">
    <property type="match status" value="1"/>
</dbReference>
<evidence type="ECO:0000256" key="13">
    <source>
        <dbReference type="SAM" id="Phobius"/>
    </source>
</evidence>
<dbReference type="PATRIC" id="fig|396268.3.peg.641"/>
<keyword evidence="5" id="KW-0631">Potassium channel</keyword>
<dbReference type="GO" id="GO:0008076">
    <property type="term" value="C:voltage-gated potassium channel complex"/>
    <property type="evidence" value="ECO:0007669"/>
    <property type="project" value="InterPro"/>
</dbReference>
<keyword evidence="10 13" id="KW-0472">Membrane</keyword>
<dbReference type="PANTHER" id="PTHR11537:SF254">
    <property type="entry name" value="POTASSIUM VOLTAGE-GATED CHANNEL PROTEIN SHAB"/>
    <property type="match status" value="1"/>
</dbReference>
<protein>
    <submittedName>
        <fullName evidence="15">Ion transport 2 domain protein</fullName>
    </submittedName>
</protein>
<dbReference type="InterPro" id="IPR005821">
    <property type="entry name" value="Ion_trans_dom"/>
</dbReference>
<feature type="transmembrane region" description="Helical" evidence="13">
    <location>
        <begin position="9"/>
        <end position="27"/>
    </location>
</feature>
<keyword evidence="9" id="KW-0406">Ion transport</keyword>
<dbReference type="AlphaFoldDB" id="A0A0R2I0C5"/>
<proteinExistence type="predicted"/>
<feature type="domain" description="Ion transport" evidence="14">
    <location>
        <begin position="8"/>
        <end position="211"/>
    </location>
</feature>
<evidence type="ECO:0000256" key="8">
    <source>
        <dbReference type="ARBA" id="ARBA00022989"/>
    </source>
</evidence>
<gene>
    <name evidence="15" type="ORF">IV45_GL000633</name>
</gene>
<keyword evidence="8 13" id="KW-1133">Transmembrane helix</keyword>
<comment type="caution">
    <text evidence="15">The sequence shown here is derived from an EMBL/GenBank/DDBJ whole genome shotgun (WGS) entry which is preliminary data.</text>
</comment>
<keyword evidence="3" id="KW-0633">Potassium transport</keyword>
<evidence type="ECO:0000256" key="3">
    <source>
        <dbReference type="ARBA" id="ARBA00022538"/>
    </source>
</evidence>
<evidence type="ECO:0000256" key="5">
    <source>
        <dbReference type="ARBA" id="ARBA00022826"/>
    </source>
</evidence>
<evidence type="ECO:0000256" key="12">
    <source>
        <dbReference type="SAM" id="Coils"/>
    </source>
</evidence>
<keyword evidence="16" id="KW-1185">Reference proteome</keyword>
<dbReference type="Proteomes" id="UP000050934">
    <property type="component" value="Unassembled WGS sequence"/>
</dbReference>
<organism evidence="15 16">
    <name type="scientific">Limosilactobacillus secaliphilus</name>
    <dbReference type="NCBI Taxonomy" id="396268"/>
    <lineage>
        <taxon>Bacteria</taxon>
        <taxon>Bacillati</taxon>
        <taxon>Bacillota</taxon>
        <taxon>Bacilli</taxon>
        <taxon>Lactobacillales</taxon>
        <taxon>Lactobacillaceae</taxon>
        <taxon>Limosilactobacillus</taxon>
    </lineage>
</organism>
<dbReference type="PANTHER" id="PTHR11537">
    <property type="entry name" value="VOLTAGE-GATED POTASSIUM CHANNEL"/>
    <property type="match status" value="1"/>
</dbReference>
<keyword evidence="7" id="KW-0630">Potassium</keyword>
<dbReference type="STRING" id="396268.IV45_GL000633"/>
<evidence type="ECO:0000259" key="14">
    <source>
        <dbReference type="Pfam" id="PF00520"/>
    </source>
</evidence>
<evidence type="ECO:0000256" key="2">
    <source>
        <dbReference type="ARBA" id="ARBA00022448"/>
    </source>
</evidence>
<evidence type="ECO:0000256" key="11">
    <source>
        <dbReference type="ARBA" id="ARBA00023303"/>
    </source>
</evidence>
<comment type="subcellular location">
    <subcellularLocation>
        <location evidence="1">Membrane</location>
        <topology evidence="1">Multi-pass membrane protein</topology>
    </subcellularLocation>
</comment>
<evidence type="ECO:0000313" key="15">
    <source>
        <dbReference type="EMBL" id="KRN58190.1"/>
    </source>
</evidence>
<dbReference type="Gene3D" id="1.20.120.350">
    <property type="entry name" value="Voltage-gated potassium channels. Chain C"/>
    <property type="match status" value="1"/>
</dbReference>
<sequence>MKFINHSKIYNSVMALLAVISVVLMTLDYADKIDIDTGYWALIDNVILVIFTIDYFTRLLLSKSKKQFFKNNLFDLLSIIPVNGIFAFCRINRIGRLFRLLKFTRLLRMTRLIGLLGRLEKFLKMNGLVYYCYLAIAVLVVTSSLYSIAEKVNFSTALWWSITTATTVGYGDISPHTALGKFAAIVDMLIGIGLIGMLTSNLTNFFSQQDDSDMKQEIRQLHQENHELLAELNQIEQRLNKTQVKTK</sequence>
<evidence type="ECO:0000256" key="4">
    <source>
        <dbReference type="ARBA" id="ARBA00022692"/>
    </source>
</evidence>
<keyword evidence="12" id="KW-0175">Coiled coil</keyword>
<keyword evidence="2" id="KW-0813">Transport</keyword>
<dbReference type="EMBL" id="JQBW01000010">
    <property type="protein sequence ID" value="KRN58190.1"/>
    <property type="molecule type" value="Genomic_DNA"/>
</dbReference>
<dbReference type="OrthoDB" id="9785285at2"/>
<name>A0A0R2I0C5_9LACO</name>
<dbReference type="SUPFAM" id="SSF81324">
    <property type="entry name" value="Voltage-gated potassium channels"/>
    <property type="match status" value="1"/>
</dbReference>
<evidence type="ECO:0000256" key="9">
    <source>
        <dbReference type="ARBA" id="ARBA00023065"/>
    </source>
</evidence>
<keyword evidence="4 13" id="KW-0812">Transmembrane</keyword>